<dbReference type="InterPro" id="IPR011009">
    <property type="entry name" value="Kinase-like_dom_sf"/>
</dbReference>
<gene>
    <name evidence="2" type="ORF">Ahu01nite_020110</name>
</gene>
<evidence type="ECO:0000313" key="3">
    <source>
        <dbReference type="Proteomes" id="UP000603200"/>
    </source>
</evidence>
<keyword evidence="3" id="KW-1185">Reference proteome</keyword>
<evidence type="ECO:0000313" key="2">
    <source>
        <dbReference type="EMBL" id="GIE18909.1"/>
    </source>
</evidence>
<dbReference type="PANTHER" id="PTHR21310">
    <property type="entry name" value="AMINOGLYCOSIDE PHOSPHOTRANSFERASE-RELATED-RELATED"/>
    <property type="match status" value="1"/>
</dbReference>
<comment type="caution">
    <text evidence="2">The sequence shown here is derived from an EMBL/GenBank/DDBJ whole genome shotgun (WGS) entry which is preliminary data.</text>
</comment>
<evidence type="ECO:0000259" key="1">
    <source>
        <dbReference type="Pfam" id="PF01636"/>
    </source>
</evidence>
<dbReference type="Pfam" id="PF01636">
    <property type="entry name" value="APH"/>
    <property type="match status" value="1"/>
</dbReference>
<dbReference type="EMBL" id="BOMN01000023">
    <property type="protein sequence ID" value="GIE18909.1"/>
    <property type="molecule type" value="Genomic_DNA"/>
</dbReference>
<dbReference type="PANTHER" id="PTHR21310:SF42">
    <property type="entry name" value="BIFUNCTIONAL AAC_APH"/>
    <property type="match status" value="1"/>
</dbReference>
<accession>A0ABQ3ZJZ1</accession>
<dbReference type="SUPFAM" id="SSF56112">
    <property type="entry name" value="Protein kinase-like (PK-like)"/>
    <property type="match status" value="1"/>
</dbReference>
<name>A0ABQ3ZJZ1_9ACTN</name>
<dbReference type="Gene3D" id="3.30.200.20">
    <property type="entry name" value="Phosphorylase Kinase, domain 1"/>
    <property type="match status" value="1"/>
</dbReference>
<dbReference type="InterPro" id="IPR051678">
    <property type="entry name" value="AGP_Transferase"/>
</dbReference>
<protein>
    <submittedName>
        <fullName evidence="2">Aminoglycoside phosphotransferase</fullName>
    </submittedName>
</protein>
<dbReference type="Gene3D" id="3.90.1200.10">
    <property type="match status" value="1"/>
</dbReference>
<feature type="domain" description="Aminoglycoside phosphotransferase" evidence="1">
    <location>
        <begin position="43"/>
        <end position="268"/>
    </location>
</feature>
<dbReference type="CDD" id="cd05155">
    <property type="entry name" value="APH_ChoK_like_1"/>
    <property type="match status" value="1"/>
</dbReference>
<proteinExistence type="predicted"/>
<dbReference type="RefSeq" id="WP_239158749.1">
    <property type="nucleotide sequence ID" value="NZ_BAAATV010000003.1"/>
</dbReference>
<sequence>MTTEPDVVGPVPQRIEVGVAQVRRLVTTQFPQWSELAVRPVPAAGWDNRTFRLGESMLVRLPSAAEYAHAVAKEQRWLPALAPHLPLPVPVPLGLGEPGEDYPWPWSVYRWIDGEPASRAPIADLDAFADTLAGFLLALQRADPAGGPGPGLHNWFRGGPLRNYDPLMTRALATLDDTALRDDITRVWRAALAAGWAGRPVWFHGDIAPGNLLTTDGRLSAVIDFGTCGVGDPSCDLAIAWTLLTGPSRAILRDRLAADPAMWLRGAGWALWKAVVLHTGGEPDAKRVIDQIIEEFAHAPLR</sequence>
<dbReference type="InterPro" id="IPR002575">
    <property type="entry name" value="Aminoglycoside_PTrfase"/>
</dbReference>
<organism evidence="2 3">
    <name type="scientific">Winogradskya humida</name>
    <dbReference type="NCBI Taxonomy" id="113566"/>
    <lineage>
        <taxon>Bacteria</taxon>
        <taxon>Bacillati</taxon>
        <taxon>Actinomycetota</taxon>
        <taxon>Actinomycetes</taxon>
        <taxon>Micromonosporales</taxon>
        <taxon>Micromonosporaceae</taxon>
        <taxon>Winogradskya</taxon>
    </lineage>
</organism>
<dbReference type="Proteomes" id="UP000603200">
    <property type="component" value="Unassembled WGS sequence"/>
</dbReference>
<reference evidence="2 3" key="1">
    <citation type="submission" date="2021-01" db="EMBL/GenBank/DDBJ databases">
        <title>Whole genome shotgun sequence of Actinoplanes humidus NBRC 14915.</title>
        <authorList>
            <person name="Komaki H."/>
            <person name="Tamura T."/>
        </authorList>
    </citation>
    <scope>NUCLEOTIDE SEQUENCE [LARGE SCALE GENOMIC DNA]</scope>
    <source>
        <strain evidence="2 3">NBRC 14915</strain>
    </source>
</reference>